<dbReference type="UniPathway" id="UPA00094"/>
<dbReference type="Gene3D" id="2.40.50.100">
    <property type="match status" value="1"/>
</dbReference>
<dbReference type="GO" id="GO:0003989">
    <property type="term" value="F:acetyl-CoA carboxylase activity"/>
    <property type="evidence" value="ECO:0007669"/>
    <property type="project" value="InterPro"/>
</dbReference>
<dbReference type="AlphaFoldDB" id="A0A6B3QQ07"/>
<dbReference type="GO" id="GO:0006633">
    <property type="term" value="P:fatty acid biosynthetic process"/>
    <property type="evidence" value="ECO:0007669"/>
    <property type="project" value="UniProtKB-UniPathway"/>
</dbReference>
<accession>A0A6B3QQ07</accession>
<comment type="pathway">
    <text evidence="3">Lipid metabolism; fatty acid biosynthesis.</text>
</comment>
<dbReference type="GO" id="GO:0009317">
    <property type="term" value="C:acetyl-CoA carboxylase complex"/>
    <property type="evidence" value="ECO:0007669"/>
    <property type="project" value="InterPro"/>
</dbReference>
<evidence type="ECO:0000256" key="1">
    <source>
        <dbReference type="ARBA" id="ARBA00017562"/>
    </source>
</evidence>
<evidence type="ECO:0000256" key="3">
    <source>
        <dbReference type="RuleBase" id="RU364072"/>
    </source>
</evidence>
<dbReference type="Pfam" id="PF00364">
    <property type="entry name" value="Biotin_lipoyl"/>
    <property type="match status" value="1"/>
</dbReference>
<dbReference type="PANTHER" id="PTHR45266:SF3">
    <property type="entry name" value="OXALOACETATE DECARBOXYLASE ALPHA CHAIN"/>
    <property type="match status" value="1"/>
</dbReference>
<dbReference type="SUPFAM" id="SSF51230">
    <property type="entry name" value="Single hybrid motif"/>
    <property type="match status" value="1"/>
</dbReference>
<sequence length="85" mass="8866">MPSDSNSPAHVVKSPVVGTFYEAPQGGGEPFVTVGQRVAVGDVLGIVEAMEVMNHIEANEAGVVTARLVKDGAPVEYDEPLFTIA</sequence>
<organism evidence="5">
    <name type="scientific">Streptomyces tendae</name>
    <dbReference type="NCBI Taxonomy" id="1932"/>
    <lineage>
        <taxon>Bacteria</taxon>
        <taxon>Bacillati</taxon>
        <taxon>Actinomycetota</taxon>
        <taxon>Actinomycetes</taxon>
        <taxon>Kitasatosporales</taxon>
        <taxon>Streptomycetaceae</taxon>
        <taxon>Streptomyces</taxon>
    </lineage>
</organism>
<comment type="function">
    <text evidence="3">This protein is a component of the acetyl coenzyme A carboxylase complex; first, biotin carboxylase catalyzes the carboxylation of the carrier protein and then the transcarboxylase transfers the carboxyl group to form malonyl-CoA.</text>
</comment>
<protein>
    <recommendedName>
        <fullName evidence="1 3">Biotin carboxyl carrier protein of acetyl-CoA carboxylase</fullName>
    </recommendedName>
</protein>
<name>A0A6B3QQ07_STRTE</name>
<dbReference type="PANTHER" id="PTHR45266">
    <property type="entry name" value="OXALOACETATE DECARBOXYLASE ALPHA CHAIN"/>
    <property type="match status" value="1"/>
</dbReference>
<dbReference type="InterPro" id="IPR001249">
    <property type="entry name" value="AcCoA_biotinCC"/>
</dbReference>
<gene>
    <name evidence="5" type="ORF">GUR47_21510</name>
</gene>
<keyword evidence="2 3" id="KW-0092">Biotin</keyword>
<evidence type="ECO:0000259" key="4">
    <source>
        <dbReference type="PROSITE" id="PS50968"/>
    </source>
</evidence>
<dbReference type="InterPro" id="IPR000089">
    <property type="entry name" value="Biotin_lipoyl"/>
</dbReference>
<proteinExistence type="predicted"/>
<dbReference type="InterPro" id="IPR011053">
    <property type="entry name" value="Single_hybrid_motif"/>
</dbReference>
<dbReference type="CDD" id="cd06850">
    <property type="entry name" value="biotinyl_domain"/>
    <property type="match status" value="1"/>
</dbReference>
<evidence type="ECO:0000313" key="5">
    <source>
        <dbReference type="EMBL" id="NEV89230.1"/>
    </source>
</evidence>
<reference evidence="5" key="1">
    <citation type="journal article" date="2020" name="Microorganisms">
        <title>Isolation, Genomic and Metabolomic Characterization of Streptomyces tendae VITAKN with Quorum Sensing Inhibitory Activity from Southern India.</title>
        <authorList>
            <person name="Ishaque N.M."/>
            <person name="Burgsdorf I."/>
            <person name="Limlingan Malit J.J."/>
            <person name="Saha S."/>
            <person name="Teta R."/>
            <person name="Ewe D."/>
            <person name="Kannabiran K."/>
            <person name="Hrouzek P."/>
            <person name="Steindler L."/>
            <person name="Costantino V."/>
            <person name="Saurav K."/>
        </authorList>
    </citation>
    <scope>NUCLEOTIDE SEQUENCE</scope>
    <source>
        <strain evidence="5">VITAKN</strain>
    </source>
</reference>
<dbReference type="RefSeq" id="WP_164459360.1">
    <property type="nucleotide sequence ID" value="NZ_JAAIFS010000004.1"/>
</dbReference>
<keyword evidence="3" id="KW-0275">Fatty acid biosynthesis</keyword>
<keyword evidence="3" id="KW-0444">Lipid biosynthesis</keyword>
<dbReference type="InterPro" id="IPR050709">
    <property type="entry name" value="Biotin_Carboxyl_Carrier/Decarb"/>
</dbReference>
<comment type="caution">
    <text evidence="5">The sequence shown here is derived from an EMBL/GenBank/DDBJ whole genome shotgun (WGS) entry which is preliminary data.</text>
</comment>
<dbReference type="EMBL" id="JAAIFS010000004">
    <property type="protein sequence ID" value="NEV89230.1"/>
    <property type="molecule type" value="Genomic_DNA"/>
</dbReference>
<dbReference type="PROSITE" id="PS50968">
    <property type="entry name" value="BIOTINYL_LIPOYL"/>
    <property type="match status" value="1"/>
</dbReference>
<evidence type="ECO:0000256" key="2">
    <source>
        <dbReference type="ARBA" id="ARBA00023267"/>
    </source>
</evidence>
<dbReference type="PRINTS" id="PR01071">
    <property type="entry name" value="ACOABIOTINCC"/>
</dbReference>
<keyword evidence="3" id="KW-0276">Fatty acid metabolism</keyword>
<feature type="domain" description="Lipoyl-binding" evidence="4">
    <location>
        <begin position="1"/>
        <end position="85"/>
    </location>
</feature>
<keyword evidence="3" id="KW-0443">Lipid metabolism</keyword>